<protein>
    <submittedName>
        <fullName evidence="2">Manganese-dependent 2,3-dihydroxybiphenyl 1,2-dioxygenase</fullName>
    </submittedName>
</protein>
<dbReference type="InterPro" id="IPR037523">
    <property type="entry name" value="VOC_core"/>
</dbReference>
<dbReference type="InterPro" id="IPR029068">
    <property type="entry name" value="Glyas_Bleomycin-R_OHBP_Dase"/>
</dbReference>
<dbReference type="PANTHER" id="PTHR36113:SF1">
    <property type="entry name" value="GLYOXALASE_BLEOMYCIN RESISTANCE PROTEIN_DIOXYGENASE"/>
    <property type="match status" value="1"/>
</dbReference>
<dbReference type="Proteomes" id="UP000461670">
    <property type="component" value="Unassembled WGS sequence"/>
</dbReference>
<evidence type="ECO:0000259" key="1">
    <source>
        <dbReference type="PROSITE" id="PS51819"/>
    </source>
</evidence>
<evidence type="ECO:0000313" key="3">
    <source>
        <dbReference type="Proteomes" id="UP000461670"/>
    </source>
</evidence>
<dbReference type="Gene3D" id="3.10.180.10">
    <property type="entry name" value="2,3-Dihydroxybiphenyl 1,2-Dioxygenase, domain 1"/>
    <property type="match status" value="2"/>
</dbReference>
<dbReference type="PROSITE" id="PS51819">
    <property type="entry name" value="VOC"/>
    <property type="match status" value="2"/>
</dbReference>
<feature type="domain" description="VOC" evidence="1">
    <location>
        <begin position="137"/>
        <end position="249"/>
    </location>
</feature>
<feature type="domain" description="VOC" evidence="1">
    <location>
        <begin position="8"/>
        <end position="122"/>
    </location>
</feature>
<keyword evidence="2" id="KW-0223">Dioxygenase</keyword>
<dbReference type="EMBL" id="WNDQ01000076">
    <property type="protein sequence ID" value="KAF1018724.1"/>
    <property type="molecule type" value="Genomic_DNA"/>
</dbReference>
<accession>A0A7V8FKW8</accession>
<keyword evidence="2" id="KW-0560">Oxidoreductase</keyword>
<gene>
    <name evidence="2" type="primary">bphC_2</name>
    <name evidence="2" type="ORF">GAK30_03526</name>
</gene>
<reference evidence="3" key="1">
    <citation type="journal article" date="2020" name="MBio">
        <title>Horizontal gene transfer to a defensive symbiont with a reduced genome amongst a multipartite beetle microbiome.</title>
        <authorList>
            <person name="Waterworth S.C."/>
            <person name="Florez L.V."/>
            <person name="Rees E.R."/>
            <person name="Hertweck C."/>
            <person name="Kaltenpoth M."/>
            <person name="Kwan J.C."/>
        </authorList>
    </citation>
    <scope>NUCLEOTIDE SEQUENCE [LARGE SCALE GENOMIC DNA]</scope>
</reference>
<dbReference type="PANTHER" id="PTHR36113">
    <property type="entry name" value="LYASE, PUTATIVE-RELATED-RELATED"/>
    <property type="match status" value="1"/>
</dbReference>
<sequence>MRDFPIAALRSVELSTPDLAGSIDFYARVWGLDVVAEDQGKTFLAATGDDFHVLELRAGERAELRKITFRARTPRDLQSLFDKAVAAGCEIVRSLGPAEGPAGGIRCVVREPQGSVLEFVHGDRRREAAPVVNRPLRLAHVNLNSARIEALSRFYQEVLGFQLTDRSRLMAFLRCNDDHHAVVLAEAPVNGLNHIAFLMPDLESVMRGSGRLVDHGCPIAWGVGRHGPGDNVFAYFVDPTGVVIEYTAEVLQVDDSYRFKGPDEWVWPPGRTDHWGIAPPKSEVCKQAQLAIGFAGAPSNPEHEVRP</sequence>
<comment type="caution">
    <text evidence="2">The sequence shown here is derived from an EMBL/GenBank/DDBJ whole genome shotgun (WGS) entry which is preliminary data.</text>
</comment>
<evidence type="ECO:0000313" key="2">
    <source>
        <dbReference type="EMBL" id="KAF1018724.1"/>
    </source>
</evidence>
<dbReference type="InterPro" id="IPR004360">
    <property type="entry name" value="Glyas_Fos-R_dOase_dom"/>
</dbReference>
<dbReference type="SUPFAM" id="SSF54593">
    <property type="entry name" value="Glyoxalase/Bleomycin resistance protein/Dihydroxybiphenyl dioxygenase"/>
    <property type="match status" value="1"/>
</dbReference>
<dbReference type="GO" id="GO:0051213">
    <property type="term" value="F:dioxygenase activity"/>
    <property type="evidence" value="ECO:0007669"/>
    <property type="project" value="UniProtKB-KW"/>
</dbReference>
<dbReference type="Pfam" id="PF00903">
    <property type="entry name" value="Glyoxalase"/>
    <property type="match status" value="2"/>
</dbReference>
<proteinExistence type="predicted"/>
<organism evidence="2 3">
    <name type="scientific">Paracidovorax wautersii</name>
    <dbReference type="NCBI Taxonomy" id="1177982"/>
    <lineage>
        <taxon>Bacteria</taxon>
        <taxon>Pseudomonadati</taxon>
        <taxon>Pseudomonadota</taxon>
        <taxon>Betaproteobacteria</taxon>
        <taxon>Burkholderiales</taxon>
        <taxon>Comamonadaceae</taxon>
        <taxon>Paracidovorax</taxon>
    </lineage>
</organism>
<dbReference type="AlphaFoldDB" id="A0A7V8FKW8"/>
<name>A0A7V8FKW8_9BURK</name>
<dbReference type="InterPro" id="IPR051332">
    <property type="entry name" value="Fosfomycin_Res_Enzymes"/>
</dbReference>